<evidence type="ECO:0000313" key="3">
    <source>
        <dbReference type="Proteomes" id="UP000269721"/>
    </source>
</evidence>
<evidence type="ECO:0000256" key="1">
    <source>
        <dbReference type="SAM" id="MobiDB-lite"/>
    </source>
</evidence>
<dbReference type="EMBL" id="KZ994084">
    <property type="protein sequence ID" value="RKO93886.1"/>
    <property type="molecule type" value="Genomic_DNA"/>
</dbReference>
<reference evidence="3" key="1">
    <citation type="journal article" date="2018" name="Nat. Microbiol.">
        <title>Leveraging single-cell genomics to expand the fungal tree of life.</title>
        <authorList>
            <person name="Ahrendt S.R."/>
            <person name="Quandt C.A."/>
            <person name="Ciobanu D."/>
            <person name="Clum A."/>
            <person name="Salamov A."/>
            <person name="Andreopoulos B."/>
            <person name="Cheng J.F."/>
            <person name="Woyke T."/>
            <person name="Pelin A."/>
            <person name="Henrissat B."/>
            <person name="Reynolds N.K."/>
            <person name="Benny G.L."/>
            <person name="Smith M.E."/>
            <person name="James T.Y."/>
            <person name="Grigoriev I.V."/>
        </authorList>
    </citation>
    <scope>NUCLEOTIDE SEQUENCE [LARGE SCALE GENOMIC DNA]</scope>
</reference>
<name>A0A4P9WSB5_9FUNG</name>
<dbReference type="Proteomes" id="UP000269721">
    <property type="component" value="Unassembled WGS sequence"/>
</dbReference>
<feature type="region of interest" description="Disordered" evidence="1">
    <location>
        <begin position="130"/>
        <end position="149"/>
    </location>
</feature>
<accession>A0A4P9WSB5</accession>
<evidence type="ECO:0000313" key="2">
    <source>
        <dbReference type="EMBL" id="RKO93886.1"/>
    </source>
</evidence>
<keyword evidence="3" id="KW-1185">Reference proteome</keyword>
<organism evidence="2 3">
    <name type="scientific">Blyttiomyces helicus</name>
    <dbReference type="NCBI Taxonomy" id="388810"/>
    <lineage>
        <taxon>Eukaryota</taxon>
        <taxon>Fungi</taxon>
        <taxon>Fungi incertae sedis</taxon>
        <taxon>Chytridiomycota</taxon>
        <taxon>Chytridiomycota incertae sedis</taxon>
        <taxon>Chytridiomycetes</taxon>
        <taxon>Chytridiomycetes incertae sedis</taxon>
        <taxon>Blyttiomyces</taxon>
    </lineage>
</organism>
<sequence length="311" mass="33074">MHESLRLSTPMALFVDVDTEVEPPMAVSVYLLILAESLDEPCLILEAESGCSSAFMVACGVDPDGVGDVRAAVHLQVEAAWVGHDVDGIQDDLINVPADDPDCGGVLLINELVILLMTMDDLWGLSNDSVDQVGGAEDPDDDHDPSVDAAQAYVGGDVPAVGVEDCPVVDRAGDVEDHIVVGVDDDPGGIGRALRRGPDHLGLGRGVLYDRRVDVTDVRVDLEFNRDAIPSGPSDRCCTWLLIVSDMMALSSIVASFPTFEVSDEPPMAVSALPIVVEPVERLVGREGGDSTRAALVNLLMMRLTMDDVAY</sequence>
<dbReference type="AlphaFoldDB" id="A0A4P9WSB5"/>
<protein>
    <submittedName>
        <fullName evidence="2">Uncharacterized protein</fullName>
    </submittedName>
</protein>
<proteinExistence type="predicted"/>
<gene>
    <name evidence="2" type="ORF">BDK51DRAFT_52705</name>
</gene>